<feature type="signal peptide" evidence="1">
    <location>
        <begin position="1"/>
        <end position="26"/>
    </location>
</feature>
<name>A0A9P3LSJ7_9FUNG</name>
<reference evidence="2" key="1">
    <citation type="submission" date="2021-11" db="EMBL/GenBank/DDBJ databases">
        <authorList>
            <person name="Herlambang A."/>
            <person name="Guo Y."/>
            <person name="Takashima Y."/>
            <person name="Nishizawa T."/>
        </authorList>
    </citation>
    <scope>NUCLEOTIDE SEQUENCE</scope>
    <source>
        <strain evidence="2">E1425</strain>
    </source>
</reference>
<dbReference type="InterPro" id="IPR017946">
    <property type="entry name" value="PLC-like_Pdiesterase_TIM-brl"/>
</dbReference>
<gene>
    <name evidence="2" type="ORF">EMPS_01295</name>
</gene>
<sequence length="350" mass="37383">MRSSFTLAATTVLVASSLFMASSVEAQQLCNGYAALCSKQYSQVAYATTHNAYAFTPAGSRPALAANQDNNITTQLKDGIRALMLDAYNVPSGNPDDIELCHTSCTLFDGGLLSTTLAEIKTFMEANPNEVITIFWENAGNLTPAHFQIVYQAAGMVDYSYTQPVGNNTWPTLAEMISSGKRLVSYLDDGADASVPWLMAEYDFIFETPYAIPTGGPYLCTVDRPRDQRKSMYVLNHFVSGNLTLDGVVVDIPQPGAALQTNGAALVSHVNNCTQVFSQSASFIAVDFYEKGSVMQTVAQVNGVTFNGILPTQPTNSTSGASSTTPHMGGFSKESVAMAVAAVFMAVMAL</sequence>
<dbReference type="PANTHER" id="PTHR13593">
    <property type="match status" value="1"/>
</dbReference>
<dbReference type="AlphaFoldDB" id="A0A9P3LSJ7"/>
<dbReference type="InterPro" id="IPR051057">
    <property type="entry name" value="PI-PLC_domain"/>
</dbReference>
<dbReference type="PANTHER" id="PTHR13593:SF140">
    <property type="entry name" value="PLC-LIKE PHOSPHODIESTERASE"/>
    <property type="match status" value="1"/>
</dbReference>
<dbReference type="OrthoDB" id="7984201at2759"/>
<evidence type="ECO:0008006" key="4">
    <source>
        <dbReference type="Google" id="ProtNLM"/>
    </source>
</evidence>
<reference evidence="2" key="2">
    <citation type="journal article" date="2022" name="Microbiol. Resour. Announc.">
        <title>Whole-Genome Sequence of Entomortierella parvispora E1425, a Mucoromycotan Fungus Associated with Burkholderiaceae-Related Endosymbiotic Bacteria.</title>
        <authorList>
            <person name="Herlambang A."/>
            <person name="Guo Y."/>
            <person name="Takashima Y."/>
            <person name="Narisawa K."/>
            <person name="Ohta H."/>
            <person name="Nishizawa T."/>
        </authorList>
    </citation>
    <scope>NUCLEOTIDE SEQUENCE</scope>
    <source>
        <strain evidence="2">E1425</strain>
    </source>
</reference>
<dbReference type="EMBL" id="BQFW01000002">
    <property type="protein sequence ID" value="GJJ68949.1"/>
    <property type="molecule type" value="Genomic_DNA"/>
</dbReference>
<dbReference type="Pfam" id="PF26146">
    <property type="entry name" value="PI-PLC_X"/>
    <property type="match status" value="1"/>
</dbReference>
<dbReference type="PROSITE" id="PS50007">
    <property type="entry name" value="PIPLC_X_DOMAIN"/>
    <property type="match status" value="1"/>
</dbReference>
<dbReference type="GO" id="GO:0008081">
    <property type="term" value="F:phosphoric diester hydrolase activity"/>
    <property type="evidence" value="ECO:0007669"/>
    <property type="project" value="InterPro"/>
</dbReference>
<keyword evidence="3" id="KW-1185">Reference proteome</keyword>
<feature type="chain" id="PRO_5040393502" description="PLC-like phosphodiesterase" evidence="1">
    <location>
        <begin position="27"/>
        <end position="350"/>
    </location>
</feature>
<dbReference type="GO" id="GO:0006629">
    <property type="term" value="P:lipid metabolic process"/>
    <property type="evidence" value="ECO:0007669"/>
    <property type="project" value="InterPro"/>
</dbReference>
<accession>A0A9P3LSJ7</accession>
<evidence type="ECO:0000256" key="1">
    <source>
        <dbReference type="SAM" id="SignalP"/>
    </source>
</evidence>
<dbReference type="Gene3D" id="3.20.20.190">
    <property type="entry name" value="Phosphatidylinositol (PI) phosphodiesterase"/>
    <property type="match status" value="1"/>
</dbReference>
<dbReference type="SUPFAM" id="SSF51695">
    <property type="entry name" value="PLC-like phosphodiesterases"/>
    <property type="match status" value="1"/>
</dbReference>
<proteinExistence type="predicted"/>
<comment type="caution">
    <text evidence="2">The sequence shown here is derived from an EMBL/GenBank/DDBJ whole genome shotgun (WGS) entry which is preliminary data.</text>
</comment>
<organism evidence="2 3">
    <name type="scientific">Entomortierella parvispora</name>
    <dbReference type="NCBI Taxonomy" id="205924"/>
    <lineage>
        <taxon>Eukaryota</taxon>
        <taxon>Fungi</taxon>
        <taxon>Fungi incertae sedis</taxon>
        <taxon>Mucoromycota</taxon>
        <taxon>Mortierellomycotina</taxon>
        <taxon>Mortierellomycetes</taxon>
        <taxon>Mortierellales</taxon>
        <taxon>Mortierellaceae</taxon>
        <taxon>Entomortierella</taxon>
    </lineage>
</organism>
<dbReference type="Proteomes" id="UP000827284">
    <property type="component" value="Unassembled WGS sequence"/>
</dbReference>
<keyword evidence="1" id="KW-0732">Signal</keyword>
<protein>
    <recommendedName>
        <fullName evidence="4">PLC-like phosphodiesterase</fullName>
    </recommendedName>
</protein>
<evidence type="ECO:0000313" key="3">
    <source>
        <dbReference type="Proteomes" id="UP000827284"/>
    </source>
</evidence>
<evidence type="ECO:0000313" key="2">
    <source>
        <dbReference type="EMBL" id="GJJ68949.1"/>
    </source>
</evidence>